<keyword evidence="1" id="KW-1133">Transmembrane helix</keyword>
<dbReference type="EMBL" id="WEGJ01000015">
    <property type="protein sequence ID" value="MQY13756.1"/>
    <property type="molecule type" value="Genomic_DNA"/>
</dbReference>
<feature type="transmembrane region" description="Helical" evidence="1">
    <location>
        <begin position="76"/>
        <end position="99"/>
    </location>
</feature>
<dbReference type="Proteomes" id="UP000466345">
    <property type="component" value="Unassembled WGS sequence"/>
</dbReference>
<keyword evidence="1" id="KW-0472">Membrane</keyword>
<protein>
    <recommendedName>
        <fullName evidence="4">DUF3592 domain-containing protein</fullName>
    </recommendedName>
</protein>
<organism evidence="2 3">
    <name type="scientific">Streptomyces smaragdinus</name>
    <dbReference type="NCBI Taxonomy" id="2585196"/>
    <lineage>
        <taxon>Bacteria</taxon>
        <taxon>Bacillati</taxon>
        <taxon>Actinomycetota</taxon>
        <taxon>Actinomycetes</taxon>
        <taxon>Kitasatosporales</taxon>
        <taxon>Streptomycetaceae</taxon>
        <taxon>Streptomyces</taxon>
    </lineage>
</organism>
<evidence type="ECO:0000313" key="2">
    <source>
        <dbReference type="EMBL" id="MQY13756.1"/>
    </source>
</evidence>
<sequence>MDTVDFRDGIRVTATCVKAPDGTDGQWVRFEAEGQRIVVKLPAPVKMLDEGDEVAIRYERGNPDHIVVEKDVGAGAIFWGAAFAAFGISWMTAGVVRWVREERGEAGRVRGPYPGGWSPPAG</sequence>
<dbReference type="AlphaFoldDB" id="A0A7K0CJX6"/>
<keyword evidence="1" id="KW-0812">Transmembrane</keyword>
<name>A0A7K0CJX6_9ACTN</name>
<accession>A0A7K0CJX6</accession>
<proteinExistence type="predicted"/>
<evidence type="ECO:0008006" key="4">
    <source>
        <dbReference type="Google" id="ProtNLM"/>
    </source>
</evidence>
<keyword evidence="3" id="KW-1185">Reference proteome</keyword>
<gene>
    <name evidence="2" type="ORF">SRB5_39080</name>
</gene>
<comment type="caution">
    <text evidence="2">The sequence shown here is derived from an EMBL/GenBank/DDBJ whole genome shotgun (WGS) entry which is preliminary data.</text>
</comment>
<reference evidence="2 3" key="1">
    <citation type="submission" date="2019-10" db="EMBL/GenBank/DDBJ databases">
        <title>Streptomyces smaragdinus sp. nov. and Streptomyces fabii sp. nov., isolated from the gut of fungus growing-termite Macrotermes natalensis.</title>
        <authorList>
            <person name="Schwitalla J."/>
            <person name="Benndorf R."/>
            <person name="Martin K."/>
            <person name="De Beer W."/>
            <person name="Kaster A.-K."/>
            <person name="Vollmers J."/>
            <person name="Poulsen M."/>
            <person name="Beemelmanns C."/>
        </authorList>
    </citation>
    <scope>NUCLEOTIDE SEQUENCE [LARGE SCALE GENOMIC DNA]</scope>
    <source>
        <strain evidence="2 3">RB5</strain>
    </source>
</reference>
<evidence type="ECO:0000256" key="1">
    <source>
        <dbReference type="SAM" id="Phobius"/>
    </source>
</evidence>
<evidence type="ECO:0000313" key="3">
    <source>
        <dbReference type="Proteomes" id="UP000466345"/>
    </source>
</evidence>